<keyword evidence="3 10" id="KW-0677">Repeat</keyword>
<keyword evidence="12" id="KW-0963">Cytoplasm</keyword>
<dbReference type="PRINTS" id="PR00300">
    <property type="entry name" value="CLPPROTEASEA"/>
</dbReference>
<comment type="similarity">
    <text evidence="1 11">Belongs to the ClpA/ClpB family.</text>
</comment>
<dbReference type="InterPro" id="IPR003593">
    <property type="entry name" value="AAA+_ATPase"/>
</dbReference>
<dbReference type="EMBL" id="CP053084">
    <property type="protein sequence ID" value="QJR29125.1"/>
    <property type="molecule type" value="Genomic_DNA"/>
</dbReference>
<comment type="subunit">
    <text evidence="9">Homohexamer. The oligomerization is ATP-dependent.</text>
</comment>
<evidence type="ECO:0000256" key="5">
    <source>
        <dbReference type="ARBA" id="ARBA00022840"/>
    </source>
</evidence>
<dbReference type="CDD" id="cd19499">
    <property type="entry name" value="RecA-like_ClpB_Hsp104-like"/>
    <property type="match status" value="1"/>
</dbReference>
<evidence type="ECO:0000256" key="9">
    <source>
        <dbReference type="ARBA" id="ARBA00026057"/>
    </source>
</evidence>
<evidence type="ECO:0000313" key="15">
    <source>
        <dbReference type="Proteomes" id="UP000501130"/>
    </source>
</evidence>
<accession>A0ABX6N404</accession>
<evidence type="ECO:0000259" key="13">
    <source>
        <dbReference type="PROSITE" id="PS51903"/>
    </source>
</evidence>
<dbReference type="CDD" id="cd00009">
    <property type="entry name" value="AAA"/>
    <property type="match status" value="1"/>
</dbReference>
<evidence type="ECO:0000256" key="12">
    <source>
        <dbReference type="RuleBase" id="RU362034"/>
    </source>
</evidence>
<evidence type="ECO:0000256" key="6">
    <source>
        <dbReference type="ARBA" id="ARBA00023054"/>
    </source>
</evidence>
<dbReference type="SMART" id="SM01086">
    <property type="entry name" value="ClpB_D2-small"/>
    <property type="match status" value="1"/>
</dbReference>
<dbReference type="InterPro" id="IPR018368">
    <property type="entry name" value="ClpA/B_CS1"/>
</dbReference>
<dbReference type="Pfam" id="PF07724">
    <property type="entry name" value="AAA_2"/>
    <property type="match status" value="1"/>
</dbReference>
<evidence type="ECO:0000256" key="10">
    <source>
        <dbReference type="PROSITE-ProRule" id="PRU01251"/>
    </source>
</evidence>
<dbReference type="InterPro" id="IPR050130">
    <property type="entry name" value="ClpA_ClpB"/>
</dbReference>
<evidence type="ECO:0000256" key="4">
    <source>
        <dbReference type="ARBA" id="ARBA00022741"/>
    </source>
</evidence>
<evidence type="ECO:0000256" key="11">
    <source>
        <dbReference type="RuleBase" id="RU004432"/>
    </source>
</evidence>
<dbReference type="Proteomes" id="UP000501130">
    <property type="component" value="Chromosome"/>
</dbReference>
<dbReference type="Gene3D" id="1.10.1780.10">
    <property type="entry name" value="Clp, N-terminal domain"/>
    <property type="match status" value="1"/>
</dbReference>
<dbReference type="SMART" id="SM00382">
    <property type="entry name" value="AAA"/>
    <property type="match status" value="2"/>
</dbReference>
<dbReference type="InterPro" id="IPR027417">
    <property type="entry name" value="P-loop_NTPase"/>
</dbReference>
<dbReference type="Pfam" id="PF02861">
    <property type="entry name" value="Clp_N"/>
    <property type="match status" value="1"/>
</dbReference>
<comment type="function">
    <text evidence="8">Part of a stress-induced multi-chaperone system, it is involved in the recovery of the cell from heat-induced damage, in cooperation with DnaK, DnaJ and GrpE. Acts before DnaK, in the processing of protein aggregates. Protein binding stimulates the ATPase activity; ATP hydrolysis unfolds the denatured protein aggregates, which probably helps expose new hydrophobic binding sites on the surface of ClpB-bound aggregates, contributing to the solubilization and refolding of denatured protein aggregates by DnaK.</text>
</comment>
<dbReference type="PANTHER" id="PTHR11638:SF18">
    <property type="entry name" value="HEAT SHOCK PROTEIN 104"/>
    <property type="match status" value="1"/>
</dbReference>
<dbReference type="Pfam" id="PF10431">
    <property type="entry name" value="ClpB_D2-small"/>
    <property type="match status" value="1"/>
</dbReference>
<protein>
    <recommendedName>
        <fullName evidence="2 12">Chaperone protein ClpB</fullName>
    </recommendedName>
</protein>
<dbReference type="PROSITE" id="PS51903">
    <property type="entry name" value="CLP_R"/>
    <property type="match status" value="1"/>
</dbReference>
<evidence type="ECO:0000313" key="14">
    <source>
        <dbReference type="EMBL" id="QJR29125.1"/>
    </source>
</evidence>
<keyword evidence="12" id="KW-0346">Stress response</keyword>
<evidence type="ECO:0000256" key="2">
    <source>
        <dbReference type="ARBA" id="ARBA00017574"/>
    </source>
</evidence>
<dbReference type="PROSITE" id="PS00870">
    <property type="entry name" value="CLPAB_1"/>
    <property type="match status" value="1"/>
</dbReference>
<evidence type="ECO:0000256" key="8">
    <source>
        <dbReference type="ARBA" id="ARBA00025613"/>
    </source>
</evidence>
<feature type="coiled-coil region" evidence="12">
    <location>
        <begin position="412"/>
        <end position="492"/>
    </location>
</feature>
<organism evidence="14 15">
    <name type="scientific">Limnobacter profundi</name>
    <dbReference type="NCBI Taxonomy" id="2732163"/>
    <lineage>
        <taxon>Bacteria</taxon>
        <taxon>Pseudomonadati</taxon>
        <taxon>Pseudomonadota</taxon>
        <taxon>Betaproteobacteria</taxon>
        <taxon>Burkholderiales</taxon>
        <taxon>Burkholderiaceae</taxon>
        <taxon>Limnobacter</taxon>
    </lineage>
</organism>
<dbReference type="InterPro" id="IPR004176">
    <property type="entry name" value="Clp_R_N"/>
</dbReference>
<evidence type="ECO:0000256" key="7">
    <source>
        <dbReference type="ARBA" id="ARBA00023186"/>
    </source>
</evidence>
<keyword evidence="6 12" id="KW-0175">Coiled coil</keyword>
<evidence type="ECO:0000256" key="1">
    <source>
        <dbReference type="ARBA" id="ARBA00008675"/>
    </source>
</evidence>
<keyword evidence="4 11" id="KW-0547">Nucleotide-binding</keyword>
<reference evidence="14 15" key="1">
    <citation type="submission" date="2020-05" db="EMBL/GenBank/DDBJ databases">
        <title>Compete genome of Limnobacter sp. SAORIC-580.</title>
        <authorList>
            <person name="Song J."/>
            <person name="Cho J.-C."/>
        </authorList>
    </citation>
    <scope>NUCLEOTIDE SEQUENCE [LARGE SCALE GENOMIC DNA]</scope>
    <source>
        <strain evidence="14 15">SAORIC-580</strain>
    </source>
</reference>
<dbReference type="SUPFAM" id="SSF52540">
    <property type="entry name" value="P-loop containing nucleoside triphosphate hydrolases"/>
    <property type="match status" value="2"/>
</dbReference>
<dbReference type="InterPro" id="IPR019489">
    <property type="entry name" value="Clp_ATPase_C"/>
</dbReference>
<dbReference type="NCBIfam" id="TIGR03346">
    <property type="entry name" value="chaperone_ClpB"/>
    <property type="match status" value="1"/>
</dbReference>
<proteinExistence type="inferred from homology"/>
<sequence>MRLDRLTTKFQEALADAQSLAVGKDNPTVEPAHVLLAMLKQGEGSVRGVISKAGGNPQVLVKGVEAEVNNLPQVANNAGQIQIGSKLQAALNLTDKEAQKRGDQFIASELFLLACLQDSTGLAKVMKEAGLNAQSLNTAIEQVRGGAAVDSADGESQREALKKYTIDLTERARMGKLDPVIGRDDEIRRAIQILQRRTKNNPVLIGEPGVGKTAIVEGLAQRIVNGEVPDTLKNKRVLVLDMALLLAGAKYRGEFEERLKAVLKDVAADEGQTIVFIDEIHTMVGAGKAEGAIDAGNMLKPALARGELHCIGATTLDEYRKYIEKDAALERRFQKVLVGEPSVESTIAILRGLQERYELHHGVDITDPAIVAAAELSHRYITDRFLPDKAIDLIDEAAARIKMEIDSKPEEMDKLDRRIIQLKIEREAVKREQDDASKKRLALIEEEIVRLEREYADLDEIWKSEKAAVQGSAAIKEEIDHIRAEIEQWKRKGDWQKVSELQYGKLPDLEKKLNDVKDNEGGEKKPNRLLRTQVGTEEIAEVVSRATGIPVSKMLQGERDKLLQMEAALHMRVVGQDEAVTLVSDAIRRSRAGLSDPNKPLGSFLFLGPTGVGKTELCKALAGFLFDSEDHLVRIDMSEFMEKHTVSRLVGAPPGYVGYDEGGYLTEAVRRKPYSVILLDEVEKAHPDVFNVLLQVLDDGRLTDGQGRTVDFKNTVIVMTSNLGSLEIQRLAGQDGEVIKAAVMEEVKLHFRPEFINRVDELVVFHALDNAHIANIARIQLQRLQQRLASRDMRLEVSDAALAEVVKAGFDPLYGARPLKRAIQQIIENPVSKMILEGRFGPNDVVPVDFKEGAFTFERVVH</sequence>
<dbReference type="SUPFAM" id="SSF81923">
    <property type="entry name" value="Double Clp-N motif"/>
    <property type="match status" value="1"/>
</dbReference>
<keyword evidence="15" id="KW-1185">Reference proteome</keyword>
<dbReference type="Gene3D" id="3.40.50.300">
    <property type="entry name" value="P-loop containing nucleotide triphosphate hydrolases"/>
    <property type="match status" value="3"/>
</dbReference>
<dbReference type="InterPro" id="IPR003959">
    <property type="entry name" value="ATPase_AAA_core"/>
</dbReference>
<dbReference type="InterPro" id="IPR036628">
    <property type="entry name" value="Clp_N_dom_sf"/>
</dbReference>
<dbReference type="InterPro" id="IPR001270">
    <property type="entry name" value="ClpA/B"/>
</dbReference>
<keyword evidence="7 11" id="KW-0143">Chaperone</keyword>
<dbReference type="Gene3D" id="1.10.8.60">
    <property type="match status" value="1"/>
</dbReference>
<dbReference type="InterPro" id="IPR017730">
    <property type="entry name" value="Chaperonin_ClpB"/>
</dbReference>
<dbReference type="PANTHER" id="PTHR11638">
    <property type="entry name" value="ATP-DEPENDENT CLP PROTEASE"/>
    <property type="match status" value="1"/>
</dbReference>
<name>A0ABX6N404_9BURK</name>
<comment type="subunit">
    <text evidence="12">Homohexamer; The oligomerization is ATP-dependent.</text>
</comment>
<comment type="subcellular location">
    <subcellularLocation>
        <location evidence="12">Cytoplasm</location>
    </subcellularLocation>
</comment>
<dbReference type="InterPro" id="IPR028299">
    <property type="entry name" value="ClpA/B_CS2"/>
</dbReference>
<dbReference type="Pfam" id="PF00004">
    <property type="entry name" value="AAA"/>
    <property type="match status" value="1"/>
</dbReference>
<dbReference type="PROSITE" id="PS00871">
    <property type="entry name" value="CLPAB_2"/>
    <property type="match status" value="1"/>
</dbReference>
<keyword evidence="5 11" id="KW-0067">ATP-binding</keyword>
<dbReference type="Pfam" id="PF17871">
    <property type="entry name" value="AAA_lid_9"/>
    <property type="match status" value="1"/>
</dbReference>
<dbReference type="InterPro" id="IPR041546">
    <property type="entry name" value="ClpA/ClpB_AAA_lid"/>
</dbReference>
<gene>
    <name evidence="12 14" type="primary">clpB</name>
    <name evidence="14" type="ORF">HKT17_05080</name>
</gene>
<dbReference type="RefSeq" id="WP_171098319.1">
    <property type="nucleotide sequence ID" value="NZ_CP053084.1"/>
</dbReference>
<evidence type="ECO:0000256" key="3">
    <source>
        <dbReference type="ARBA" id="ARBA00022737"/>
    </source>
</evidence>
<feature type="domain" description="Clp R" evidence="13">
    <location>
        <begin position="3"/>
        <end position="146"/>
    </location>
</feature>